<evidence type="ECO:0000313" key="1">
    <source>
        <dbReference type="Proteomes" id="UP000887565"/>
    </source>
</evidence>
<sequence>GTHLKKVGRPSTVNQDEENNLVEVAQLLAKHIMPATKIDSHRLCETKNIALSEQYAYRAMAGLFHETLRYALRYKPKCIWNCDETDLVEDPGSNK</sequence>
<keyword evidence="1" id="KW-1185">Reference proteome</keyword>
<evidence type="ECO:0000313" key="2">
    <source>
        <dbReference type="WBParaSite" id="nRc.2.0.1.t39540-RA"/>
    </source>
</evidence>
<dbReference type="AlphaFoldDB" id="A0A915KNB6"/>
<dbReference type="Proteomes" id="UP000887565">
    <property type="component" value="Unplaced"/>
</dbReference>
<proteinExistence type="predicted"/>
<name>A0A915KNB6_ROMCU</name>
<organism evidence="1 2">
    <name type="scientific">Romanomermis culicivorax</name>
    <name type="common">Nematode worm</name>
    <dbReference type="NCBI Taxonomy" id="13658"/>
    <lineage>
        <taxon>Eukaryota</taxon>
        <taxon>Metazoa</taxon>
        <taxon>Ecdysozoa</taxon>
        <taxon>Nematoda</taxon>
        <taxon>Enoplea</taxon>
        <taxon>Dorylaimia</taxon>
        <taxon>Mermithida</taxon>
        <taxon>Mermithoidea</taxon>
        <taxon>Mermithidae</taxon>
        <taxon>Romanomermis</taxon>
    </lineage>
</organism>
<accession>A0A915KNB6</accession>
<protein>
    <submittedName>
        <fullName evidence="2">Uncharacterized protein</fullName>
    </submittedName>
</protein>
<reference evidence="2" key="1">
    <citation type="submission" date="2022-11" db="UniProtKB">
        <authorList>
            <consortium name="WormBaseParasite"/>
        </authorList>
    </citation>
    <scope>IDENTIFICATION</scope>
</reference>
<dbReference type="WBParaSite" id="nRc.2.0.1.t39540-RA">
    <property type="protein sequence ID" value="nRc.2.0.1.t39540-RA"/>
    <property type="gene ID" value="nRc.2.0.1.g39540"/>
</dbReference>